<dbReference type="AlphaFoldDB" id="A0A238FCU7"/>
<dbReference type="PANTHER" id="PTHR13132">
    <property type="entry name" value="ALPHA- 1,6 -FUCOSYLTRANSFERASE"/>
    <property type="match status" value="1"/>
</dbReference>
<organism evidence="2 3">
    <name type="scientific">Microbotryum intermedium</name>
    <dbReference type="NCBI Taxonomy" id="269621"/>
    <lineage>
        <taxon>Eukaryota</taxon>
        <taxon>Fungi</taxon>
        <taxon>Dikarya</taxon>
        <taxon>Basidiomycota</taxon>
        <taxon>Pucciniomycotina</taxon>
        <taxon>Microbotryomycetes</taxon>
        <taxon>Microbotryales</taxon>
        <taxon>Microbotryaceae</taxon>
        <taxon>Microbotryum</taxon>
    </lineage>
</organism>
<protein>
    <submittedName>
        <fullName evidence="2">BQ2448_3248 protein</fullName>
    </submittedName>
</protein>
<keyword evidence="3" id="KW-1185">Reference proteome</keyword>
<name>A0A238FCU7_9BASI</name>
<dbReference type="Proteomes" id="UP000198372">
    <property type="component" value="Unassembled WGS sequence"/>
</dbReference>
<dbReference type="GO" id="GO:0006487">
    <property type="term" value="P:protein N-linked glycosylation"/>
    <property type="evidence" value="ECO:0007669"/>
    <property type="project" value="TreeGrafter"/>
</dbReference>
<evidence type="ECO:0000313" key="3">
    <source>
        <dbReference type="Proteomes" id="UP000198372"/>
    </source>
</evidence>
<reference evidence="3" key="1">
    <citation type="submission" date="2016-09" db="EMBL/GenBank/DDBJ databases">
        <authorList>
            <person name="Jeantristanb JTB J.-T."/>
            <person name="Ricardo R."/>
        </authorList>
    </citation>
    <scope>NUCLEOTIDE SEQUENCE [LARGE SCALE GENOMIC DNA]</scope>
</reference>
<sequence>MVVDSTLAIRKGEPIFDLSGTYMRPNNAPAPLRPQQDMFSMPALLVIRPPMLPPDDSTIDIDETPNPNPPAWRLSDKPSRLPKCKKIMVCRIDDLLGWGAGLLLINRLDLIAARVGAVLLIDNGAWCYGRLEYYFEPYKIDCVPPEDWYDEKLGHKISEKGWETSERIIANWQHRAAVGAYEDEVARADLDVAAIQRLSDLEFGDRPRPSVLPGPETLPLPMIPAFEAQSKVLKKYWKPLPETLAEVKKVKKMMGIGGSQPTVAVMIRLGDKGWEYRHSLRPSNVQNTFKNLSAHLEVMHDLYDRMVPPEALGSDTLKPWYPLSSHSRLFSPEQQPIAIVVTAEENALLNISHQPIAAPFRFDRIPSLIMNEGSYRKAAFIRWPMSMRVAHTRQLVRDIEIMAKETDATVVTMSSNIGRIVTM</sequence>
<evidence type="ECO:0000313" key="2">
    <source>
        <dbReference type="EMBL" id="SCV71660.1"/>
    </source>
</evidence>
<dbReference type="OrthoDB" id="2535883at2759"/>
<dbReference type="EMBL" id="FMSP01000007">
    <property type="protein sequence ID" value="SCV71660.1"/>
    <property type="molecule type" value="Genomic_DNA"/>
</dbReference>
<accession>A0A238FCU7</accession>
<proteinExistence type="predicted"/>
<dbReference type="PANTHER" id="PTHR13132:SF29">
    <property type="entry name" value="ALPHA-(1,6)-FUCOSYLTRANSFERASE"/>
    <property type="match status" value="1"/>
</dbReference>
<evidence type="ECO:0000256" key="1">
    <source>
        <dbReference type="SAM" id="MobiDB-lite"/>
    </source>
</evidence>
<gene>
    <name evidence="2" type="ORF">BQ2448_3248</name>
</gene>
<feature type="region of interest" description="Disordered" evidence="1">
    <location>
        <begin position="56"/>
        <end position="77"/>
    </location>
</feature>
<dbReference type="GO" id="GO:0046921">
    <property type="term" value="F:alpha-(1-&gt;6)-fucosyltransferase activity"/>
    <property type="evidence" value="ECO:0007669"/>
    <property type="project" value="TreeGrafter"/>
</dbReference>